<evidence type="ECO:0000256" key="1">
    <source>
        <dbReference type="ARBA" id="ARBA00022737"/>
    </source>
</evidence>
<dbReference type="Gene3D" id="1.10.260.100">
    <property type="match status" value="1"/>
</dbReference>
<dbReference type="Proteomes" id="UP000247498">
    <property type="component" value="Unassembled WGS sequence"/>
</dbReference>
<comment type="caution">
    <text evidence="6">The sequence shown here is derived from an EMBL/GenBank/DDBJ whole genome shotgun (WGS) entry which is preliminary data.</text>
</comment>
<keyword evidence="2 3" id="KW-0040">ANK repeat</keyword>
<dbReference type="PANTHER" id="PTHR24171">
    <property type="entry name" value="ANKYRIN REPEAT DOMAIN-CONTAINING PROTEIN 39-RELATED"/>
    <property type="match status" value="1"/>
</dbReference>
<dbReference type="PROSITE" id="PS50088">
    <property type="entry name" value="ANK_REPEAT"/>
    <property type="match status" value="2"/>
</dbReference>
<accession>A0A2V0PC63</accession>
<feature type="repeat" description="ANK" evidence="3">
    <location>
        <begin position="206"/>
        <end position="238"/>
    </location>
</feature>
<proteinExistence type="predicted"/>
<evidence type="ECO:0000256" key="3">
    <source>
        <dbReference type="PROSITE-ProRule" id="PRU00023"/>
    </source>
</evidence>
<dbReference type="InParanoid" id="A0A2V0PC63"/>
<organism evidence="6 7">
    <name type="scientific">Raphidocelis subcapitata</name>
    <dbReference type="NCBI Taxonomy" id="307507"/>
    <lineage>
        <taxon>Eukaryota</taxon>
        <taxon>Viridiplantae</taxon>
        <taxon>Chlorophyta</taxon>
        <taxon>core chlorophytes</taxon>
        <taxon>Chlorophyceae</taxon>
        <taxon>CS clade</taxon>
        <taxon>Sphaeropleales</taxon>
        <taxon>Selenastraceae</taxon>
        <taxon>Raphidocelis</taxon>
    </lineage>
</organism>
<feature type="repeat" description="ANK" evidence="3">
    <location>
        <begin position="239"/>
        <end position="271"/>
    </location>
</feature>
<dbReference type="InterPro" id="IPR036770">
    <property type="entry name" value="Ankyrin_rpt-contain_sf"/>
</dbReference>
<dbReference type="SUPFAM" id="SSF48403">
    <property type="entry name" value="Ankyrin repeat"/>
    <property type="match status" value="1"/>
</dbReference>
<feature type="region of interest" description="Disordered" evidence="5">
    <location>
        <begin position="269"/>
        <end position="289"/>
    </location>
</feature>
<dbReference type="OrthoDB" id="341259at2759"/>
<evidence type="ECO:0000256" key="4">
    <source>
        <dbReference type="SAM" id="Coils"/>
    </source>
</evidence>
<evidence type="ECO:0000256" key="2">
    <source>
        <dbReference type="ARBA" id="ARBA00023043"/>
    </source>
</evidence>
<dbReference type="GO" id="GO:0085020">
    <property type="term" value="P:protein K6-linked ubiquitination"/>
    <property type="evidence" value="ECO:0007669"/>
    <property type="project" value="TreeGrafter"/>
</dbReference>
<name>A0A2V0PC63_9CHLO</name>
<feature type="region of interest" description="Disordered" evidence="5">
    <location>
        <begin position="1"/>
        <end position="33"/>
    </location>
</feature>
<sequence>MALAFTSTGARAACSGRPAAARAPSAPAATPRCRRAVAGRGAAEDALKGMDPATAEQLKKAMEDPAMQQRMQAMQEAMQRPEVQQQMAQMEAMMRNEEMQKRMAELRKDPELQGMFAEIQKGGMGALMKFWNDPKILAKLGEKLGDVPMPAPGAAAAAAAGPRPAAAPPSAVPDIDNIWDAAKYGDLEAVEDFIAIGKDVSQGDEEARTPLHWAAGMGHSDVASLLLKEGAPLEVADSKGNTPLMYAAGYGRPALVKLLLDAGASPAARNANGKTAADLTADPRNPLNQEAELVQRLKAGA</sequence>
<gene>
    <name evidence="6" type="ORF">Rsub_07431</name>
</gene>
<evidence type="ECO:0000256" key="5">
    <source>
        <dbReference type="SAM" id="MobiDB-lite"/>
    </source>
</evidence>
<keyword evidence="1" id="KW-0677">Repeat</keyword>
<dbReference type="PANTHER" id="PTHR24171:SF8">
    <property type="entry name" value="BRCA1-ASSOCIATED RING DOMAIN PROTEIN 1"/>
    <property type="match status" value="1"/>
</dbReference>
<keyword evidence="4" id="KW-0175">Coiled coil</keyword>
<dbReference type="PROSITE" id="PS50297">
    <property type="entry name" value="ANK_REP_REGION"/>
    <property type="match status" value="2"/>
</dbReference>
<dbReference type="STRING" id="307507.A0A2V0PC63"/>
<reference evidence="6 7" key="1">
    <citation type="journal article" date="2018" name="Sci. Rep.">
        <title>Raphidocelis subcapitata (=Pseudokirchneriella subcapitata) provides an insight into genome evolution and environmental adaptations in the Sphaeropleales.</title>
        <authorList>
            <person name="Suzuki S."/>
            <person name="Yamaguchi H."/>
            <person name="Nakajima N."/>
            <person name="Kawachi M."/>
        </authorList>
    </citation>
    <scope>NUCLEOTIDE SEQUENCE [LARGE SCALE GENOMIC DNA]</scope>
    <source>
        <strain evidence="6 7">NIES-35</strain>
    </source>
</reference>
<dbReference type="InterPro" id="IPR002110">
    <property type="entry name" value="Ankyrin_rpt"/>
</dbReference>
<dbReference type="EMBL" id="BDRX01000054">
    <property type="protein sequence ID" value="GBF94695.1"/>
    <property type="molecule type" value="Genomic_DNA"/>
</dbReference>
<keyword evidence="7" id="KW-1185">Reference proteome</keyword>
<feature type="coiled-coil region" evidence="4">
    <location>
        <begin position="80"/>
        <end position="109"/>
    </location>
</feature>
<dbReference type="SMART" id="SM00248">
    <property type="entry name" value="ANK"/>
    <property type="match status" value="3"/>
</dbReference>
<dbReference type="PRINTS" id="PR01415">
    <property type="entry name" value="ANKYRIN"/>
</dbReference>
<evidence type="ECO:0000313" key="6">
    <source>
        <dbReference type="EMBL" id="GBF94695.1"/>
    </source>
</evidence>
<dbReference type="Pfam" id="PF12796">
    <property type="entry name" value="Ank_2"/>
    <property type="match status" value="1"/>
</dbReference>
<dbReference type="Gene3D" id="1.25.40.20">
    <property type="entry name" value="Ankyrin repeat-containing domain"/>
    <property type="match status" value="2"/>
</dbReference>
<feature type="compositionally biased region" description="Low complexity" evidence="5">
    <location>
        <begin position="9"/>
        <end position="31"/>
    </location>
</feature>
<protein>
    <submittedName>
        <fullName evidence="6">Uncharacterized protein</fullName>
    </submittedName>
</protein>
<dbReference type="AlphaFoldDB" id="A0A2V0PC63"/>
<dbReference type="GO" id="GO:0004842">
    <property type="term" value="F:ubiquitin-protein transferase activity"/>
    <property type="evidence" value="ECO:0007669"/>
    <property type="project" value="TreeGrafter"/>
</dbReference>
<evidence type="ECO:0000313" key="7">
    <source>
        <dbReference type="Proteomes" id="UP000247498"/>
    </source>
</evidence>